<dbReference type="Pfam" id="PF13413">
    <property type="entry name" value="HTH_25"/>
    <property type="match status" value="1"/>
</dbReference>
<keyword evidence="4 5" id="KW-0472">Membrane</keyword>
<evidence type="ECO:0000259" key="6">
    <source>
        <dbReference type="PROSITE" id="PS52015"/>
    </source>
</evidence>
<evidence type="ECO:0000256" key="1">
    <source>
        <dbReference type="ARBA" id="ARBA00004167"/>
    </source>
</evidence>
<evidence type="ECO:0000256" key="4">
    <source>
        <dbReference type="ARBA" id="ARBA00023136"/>
    </source>
</evidence>
<gene>
    <name evidence="7" type="ORF">CW354_19385</name>
</gene>
<evidence type="ECO:0000313" key="8">
    <source>
        <dbReference type="Proteomes" id="UP000239504"/>
    </source>
</evidence>
<evidence type="ECO:0000256" key="3">
    <source>
        <dbReference type="ARBA" id="ARBA00022989"/>
    </source>
</evidence>
<evidence type="ECO:0000256" key="2">
    <source>
        <dbReference type="ARBA" id="ARBA00022692"/>
    </source>
</evidence>
<dbReference type="Proteomes" id="UP000239504">
    <property type="component" value="Unassembled WGS sequence"/>
</dbReference>
<feature type="transmembrane region" description="Helical" evidence="5">
    <location>
        <begin position="144"/>
        <end position="161"/>
    </location>
</feature>
<dbReference type="InterPro" id="IPR010982">
    <property type="entry name" value="Lambda_DNA-bd_dom_sf"/>
</dbReference>
<dbReference type="InterPro" id="IPR037682">
    <property type="entry name" value="TonB_C"/>
</dbReference>
<feature type="domain" description="TonB C-terminal" evidence="6">
    <location>
        <begin position="191"/>
        <end position="282"/>
    </location>
</feature>
<dbReference type="SUPFAM" id="SSF74653">
    <property type="entry name" value="TolA/TonB C-terminal domain"/>
    <property type="match status" value="1"/>
</dbReference>
<accession>A0A2S7K1V9</accession>
<dbReference type="PANTHER" id="PTHR34475">
    <property type="match status" value="1"/>
</dbReference>
<dbReference type="EMBL" id="PJCH01000015">
    <property type="protein sequence ID" value="PQA86490.1"/>
    <property type="molecule type" value="Genomic_DNA"/>
</dbReference>
<dbReference type="PROSITE" id="PS52015">
    <property type="entry name" value="TONB_CTD"/>
    <property type="match status" value="1"/>
</dbReference>
<comment type="subcellular location">
    <subcellularLocation>
        <location evidence="1">Membrane</location>
        <topology evidence="1">Single-pass membrane protein</topology>
    </subcellularLocation>
</comment>
<name>A0A2S7K1V9_9PROT</name>
<dbReference type="InterPro" id="IPR050400">
    <property type="entry name" value="Bact_Cytoskel_RodZ"/>
</dbReference>
<dbReference type="GO" id="GO:0016020">
    <property type="term" value="C:membrane"/>
    <property type="evidence" value="ECO:0007669"/>
    <property type="project" value="UniProtKB-SubCell"/>
</dbReference>
<keyword evidence="3 5" id="KW-1133">Transmembrane helix</keyword>
<dbReference type="Gene3D" id="1.10.260.40">
    <property type="entry name" value="lambda repressor-like DNA-binding domains"/>
    <property type="match status" value="1"/>
</dbReference>
<evidence type="ECO:0000313" key="7">
    <source>
        <dbReference type="EMBL" id="PQA86490.1"/>
    </source>
</evidence>
<dbReference type="Gene3D" id="3.30.2420.10">
    <property type="entry name" value="TonB"/>
    <property type="match status" value="1"/>
</dbReference>
<dbReference type="AlphaFoldDB" id="A0A2S7K1V9"/>
<keyword evidence="8" id="KW-1185">Reference proteome</keyword>
<dbReference type="Pfam" id="PF03544">
    <property type="entry name" value="TonB_C"/>
    <property type="match status" value="1"/>
</dbReference>
<evidence type="ECO:0000256" key="5">
    <source>
        <dbReference type="SAM" id="Phobius"/>
    </source>
</evidence>
<sequence length="282" mass="30106">MLQSAGCETEGRSVATANGSAEIVDMADARARLAADAGEFEHVGARLAAIRESRGVSLSEAAGRTHIRENHLAAIEAVDGAALPARPYALGFVRTYAEFLELDPRPVVEQFKFDAGYEAPQPVEAEKFRAAEDAADAEGRDMSLTVFIAIIAFIIWCAWQITLTAKVTPLGEEAAGAAPVIETPAPEPAPGVVVDPRVAERVEPVYPFSCAPAARASETVTVAFTVTATGRVAGERVTGSTNDCFDAAALNALRRWRFEPKTVDGAAKPAYDRVETFRFERP</sequence>
<organism evidence="7 8">
    <name type="scientific">Hyphococcus luteus</name>
    <dbReference type="NCBI Taxonomy" id="2058213"/>
    <lineage>
        <taxon>Bacteria</taxon>
        <taxon>Pseudomonadati</taxon>
        <taxon>Pseudomonadota</taxon>
        <taxon>Alphaproteobacteria</taxon>
        <taxon>Parvularculales</taxon>
        <taxon>Parvularculaceae</taxon>
        <taxon>Hyphococcus</taxon>
    </lineage>
</organism>
<protein>
    <recommendedName>
        <fullName evidence="6">TonB C-terminal domain-containing protein</fullName>
    </recommendedName>
</protein>
<reference evidence="7 8" key="1">
    <citation type="submission" date="2017-12" db="EMBL/GenBank/DDBJ databases">
        <authorList>
            <person name="Hurst M.R.H."/>
        </authorList>
    </citation>
    <scope>NUCLEOTIDE SEQUENCE [LARGE SCALE GENOMIC DNA]</scope>
    <source>
        <strain evidence="7 8">SY-3-19</strain>
    </source>
</reference>
<dbReference type="PANTHER" id="PTHR34475:SF1">
    <property type="entry name" value="CYTOSKELETON PROTEIN RODZ"/>
    <property type="match status" value="1"/>
</dbReference>
<dbReference type="OrthoDB" id="9790252at2"/>
<dbReference type="GO" id="GO:0055085">
    <property type="term" value="P:transmembrane transport"/>
    <property type="evidence" value="ECO:0007669"/>
    <property type="project" value="InterPro"/>
</dbReference>
<dbReference type="NCBIfam" id="TIGR01352">
    <property type="entry name" value="tonB_Cterm"/>
    <property type="match status" value="1"/>
</dbReference>
<dbReference type="GO" id="GO:0003677">
    <property type="term" value="F:DNA binding"/>
    <property type="evidence" value="ECO:0007669"/>
    <property type="project" value="InterPro"/>
</dbReference>
<keyword evidence="2 5" id="KW-0812">Transmembrane</keyword>
<dbReference type="InterPro" id="IPR006260">
    <property type="entry name" value="TonB/TolA_C"/>
</dbReference>
<proteinExistence type="predicted"/>
<comment type="caution">
    <text evidence="7">The sequence shown here is derived from an EMBL/GenBank/DDBJ whole genome shotgun (WGS) entry which is preliminary data.</text>
</comment>